<evidence type="ECO:0000313" key="3">
    <source>
        <dbReference type="Proteomes" id="UP000242146"/>
    </source>
</evidence>
<feature type="compositionally biased region" description="Acidic residues" evidence="1">
    <location>
        <begin position="160"/>
        <end position="169"/>
    </location>
</feature>
<sequence>MSLNYFLRYPPDKWDASTLVIETLMEAPAISFDSFQNRVFKDVVALSESLSTQRCTRVTAMNILKNWKSFGLELKSEYEDQMKYGKTDEASNPSVNATPVHASSSSSSAPATTSATINNIKNSGIVQQNYEIQDKETTATSESLFDTLESVTGKKRALFDDDFDNEDSDTSNALSSLNSTDDEIEESKSPMDIWKNGKLYQLHPTKHLHDSPHRPKIQKTDSDTLANRVLIANSSTTPSPTIPGAEKVTAEYQQALKDQQENVSLQQLPGIMGFLREVLNLDEADFVENLWNLKIDSTHANSQEFATVLKYSMTDLHLNCRAPPNLDNHERTAFVEHVIPSIKALAKVTNLLKMSWCEKDLAANKMILMSAANYITKNASVKKMDALGISQNSSTAMESLLVESSSGLHSEAVAHTLDDTIKLVECSIMALKNEAASRKDCDWEIFKNTPAFTIHVICDQITLSKTTFLDSSRWAHVQLRSSQIPASWNKRILYFKFAELLATLYLSLKEMDRLSARLDESMVGLIPCTGKTVRDTLA</sequence>
<comment type="caution">
    <text evidence="2">The sequence shown here is derived from an EMBL/GenBank/DDBJ whole genome shotgun (WGS) entry which is preliminary data.</text>
</comment>
<dbReference type="AlphaFoldDB" id="A0A1X2GSW1"/>
<protein>
    <submittedName>
        <fullName evidence="2">Uncharacterized protein</fullName>
    </submittedName>
</protein>
<proteinExistence type="predicted"/>
<keyword evidence="3" id="KW-1185">Reference proteome</keyword>
<dbReference type="Proteomes" id="UP000242146">
    <property type="component" value="Unassembled WGS sequence"/>
</dbReference>
<evidence type="ECO:0000256" key="1">
    <source>
        <dbReference type="SAM" id="MobiDB-lite"/>
    </source>
</evidence>
<accession>A0A1X2GSW1</accession>
<feature type="region of interest" description="Disordered" evidence="1">
    <location>
        <begin position="160"/>
        <end position="188"/>
    </location>
</feature>
<feature type="region of interest" description="Disordered" evidence="1">
    <location>
        <begin position="86"/>
        <end position="114"/>
    </location>
</feature>
<name>A0A1X2GSW1_9FUNG</name>
<gene>
    <name evidence="2" type="ORF">DM01DRAFT_1317064</name>
</gene>
<feature type="compositionally biased region" description="Low complexity" evidence="1">
    <location>
        <begin position="102"/>
        <end position="114"/>
    </location>
</feature>
<dbReference type="OrthoDB" id="2289105at2759"/>
<reference evidence="2 3" key="1">
    <citation type="submission" date="2016-07" db="EMBL/GenBank/DDBJ databases">
        <title>Pervasive Adenine N6-methylation of Active Genes in Fungi.</title>
        <authorList>
            <consortium name="DOE Joint Genome Institute"/>
            <person name="Mondo S.J."/>
            <person name="Dannebaum R.O."/>
            <person name="Kuo R.C."/>
            <person name="Labutti K."/>
            <person name="Haridas S."/>
            <person name="Kuo A."/>
            <person name="Salamov A."/>
            <person name="Ahrendt S.R."/>
            <person name="Lipzen A."/>
            <person name="Sullivan W."/>
            <person name="Andreopoulos W.B."/>
            <person name="Clum A."/>
            <person name="Lindquist E."/>
            <person name="Daum C."/>
            <person name="Ramamoorthy G.K."/>
            <person name="Gryganskyi A."/>
            <person name="Culley D."/>
            <person name="Magnuson J.K."/>
            <person name="James T.Y."/>
            <person name="O'Malley M.A."/>
            <person name="Stajich J.E."/>
            <person name="Spatafora J.W."/>
            <person name="Visel A."/>
            <person name="Grigoriev I.V."/>
        </authorList>
    </citation>
    <scope>NUCLEOTIDE SEQUENCE [LARGE SCALE GENOMIC DNA]</scope>
    <source>
        <strain evidence="2 3">NRRL 3301</strain>
    </source>
</reference>
<dbReference type="EMBL" id="MCGT01000004">
    <property type="protein sequence ID" value="ORX60499.1"/>
    <property type="molecule type" value="Genomic_DNA"/>
</dbReference>
<evidence type="ECO:0000313" key="2">
    <source>
        <dbReference type="EMBL" id="ORX60499.1"/>
    </source>
</evidence>
<organism evidence="2 3">
    <name type="scientific">Hesseltinella vesiculosa</name>
    <dbReference type="NCBI Taxonomy" id="101127"/>
    <lineage>
        <taxon>Eukaryota</taxon>
        <taxon>Fungi</taxon>
        <taxon>Fungi incertae sedis</taxon>
        <taxon>Mucoromycota</taxon>
        <taxon>Mucoromycotina</taxon>
        <taxon>Mucoromycetes</taxon>
        <taxon>Mucorales</taxon>
        <taxon>Cunninghamellaceae</taxon>
        <taxon>Hesseltinella</taxon>
    </lineage>
</organism>